<dbReference type="GO" id="GO:0034272">
    <property type="term" value="C:phosphatidylinositol 3-kinase complex, class III, type II"/>
    <property type="evidence" value="ECO:0007669"/>
    <property type="project" value="TreeGrafter"/>
</dbReference>
<evidence type="ECO:0000313" key="4">
    <source>
        <dbReference type="Proteomes" id="UP000000759"/>
    </source>
</evidence>
<dbReference type="eggNOG" id="ENOG502SUDK">
    <property type="taxonomic scope" value="Eukaryota"/>
</dbReference>
<dbReference type="GO" id="GO:0006995">
    <property type="term" value="P:cellular response to nitrogen starvation"/>
    <property type="evidence" value="ECO:0007669"/>
    <property type="project" value="TreeGrafter"/>
</dbReference>
<dbReference type="AlphaFoldDB" id="B7FS48"/>
<dbReference type="RefSeq" id="XP_002177919.1">
    <property type="nucleotide sequence ID" value="XM_002177883.1"/>
</dbReference>
<evidence type="ECO:0000259" key="2">
    <source>
        <dbReference type="Pfam" id="PF04111"/>
    </source>
</evidence>
<dbReference type="PANTHER" id="PTHR12768:SF4">
    <property type="entry name" value="BECLIN-1"/>
    <property type="match status" value="1"/>
</dbReference>
<dbReference type="GO" id="GO:0000045">
    <property type="term" value="P:autophagosome assembly"/>
    <property type="evidence" value="ECO:0007669"/>
    <property type="project" value="TreeGrafter"/>
</dbReference>
<reference evidence="3 4" key="1">
    <citation type="journal article" date="2008" name="Nature">
        <title>The Phaeodactylum genome reveals the evolutionary history of diatom genomes.</title>
        <authorList>
            <person name="Bowler C."/>
            <person name="Allen A.E."/>
            <person name="Badger J.H."/>
            <person name="Grimwood J."/>
            <person name="Jabbari K."/>
            <person name="Kuo A."/>
            <person name="Maheswari U."/>
            <person name="Martens C."/>
            <person name="Maumus F."/>
            <person name="Otillar R.P."/>
            <person name="Rayko E."/>
            <person name="Salamov A."/>
            <person name="Vandepoele K."/>
            <person name="Beszteri B."/>
            <person name="Gruber A."/>
            <person name="Heijde M."/>
            <person name="Katinka M."/>
            <person name="Mock T."/>
            <person name="Valentin K."/>
            <person name="Verret F."/>
            <person name="Berges J.A."/>
            <person name="Brownlee C."/>
            <person name="Cadoret J.P."/>
            <person name="Chiovitti A."/>
            <person name="Choi C.J."/>
            <person name="Coesel S."/>
            <person name="De Martino A."/>
            <person name="Detter J.C."/>
            <person name="Durkin C."/>
            <person name="Falciatore A."/>
            <person name="Fournet J."/>
            <person name="Haruta M."/>
            <person name="Huysman M.J."/>
            <person name="Jenkins B.D."/>
            <person name="Jiroutova K."/>
            <person name="Jorgensen R.E."/>
            <person name="Joubert Y."/>
            <person name="Kaplan A."/>
            <person name="Kroger N."/>
            <person name="Kroth P.G."/>
            <person name="La Roche J."/>
            <person name="Lindquist E."/>
            <person name="Lommer M."/>
            <person name="Martin-Jezequel V."/>
            <person name="Lopez P.J."/>
            <person name="Lucas S."/>
            <person name="Mangogna M."/>
            <person name="McGinnis K."/>
            <person name="Medlin L.K."/>
            <person name="Montsant A."/>
            <person name="Oudot-Le Secq M.P."/>
            <person name="Napoli C."/>
            <person name="Obornik M."/>
            <person name="Parker M.S."/>
            <person name="Petit J.L."/>
            <person name="Porcel B.M."/>
            <person name="Poulsen N."/>
            <person name="Robison M."/>
            <person name="Rychlewski L."/>
            <person name="Rynearson T.A."/>
            <person name="Schmutz J."/>
            <person name="Shapiro H."/>
            <person name="Siaut M."/>
            <person name="Stanley M."/>
            <person name="Sussman M.R."/>
            <person name="Taylor A.R."/>
            <person name="Vardi A."/>
            <person name="von Dassow P."/>
            <person name="Vyverman W."/>
            <person name="Willis A."/>
            <person name="Wyrwicz L.S."/>
            <person name="Rokhsar D.S."/>
            <person name="Weissenbach J."/>
            <person name="Armbrust E.V."/>
            <person name="Green B.R."/>
            <person name="Van de Peer Y."/>
            <person name="Grigoriev I.V."/>
        </authorList>
    </citation>
    <scope>NUCLEOTIDE SEQUENCE [LARGE SCALE GENOMIC DNA]</scope>
    <source>
        <strain evidence="3 4">CCAP 1055/1</strain>
    </source>
</reference>
<dbReference type="GO" id="GO:0000407">
    <property type="term" value="C:phagophore assembly site"/>
    <property type="evidence" value="ECO:0007669"/>
    <property type="project" value="TreeGrafter"/>
</dbReference>
<dbReference type="PANTHER" id="PTHR12768">
    <property type="entry name" value="BECLIN 1"/>
    <property type="match status" value="1"/>
</dbReference>
<proteinExistence type="inferred from homology"/>
<evidence type="ECO:0000313" key="3">
    <source>
        <dbReference type="EMBL" id="EEC50733.1"/>
    </source>
</evidence>
<dbReference type="InParanoid" id="B7FS48"/>
<dbReference type="HOGENOM" id="CLU_531548_0_0_1"/>
<dbReference type="GO" id="GO:0043548">
    <property type="term" value="F:phosphatidylinositol 3-kinase binding"/>
    <property type="evidence" value="ECO:0007669"/>
    <property type="project" value="TreeGrafter"/>
</dbReference>
<feature type="domain" description="Atg6 BARA" evidence="2">
    <location>
        <begin position="263"/>
        <end position="446"/>
    </location>
</feature>
<dbReference type="InterPro" id="IPR040455">
    <property type="entry name" value="Atg6_BARA"/>
</dbReference>
<dbReference type="Pfam" id="PF04111">
    <property type="entry name" value="APG6"/>
    <property type="match status" value="1"/>
</dbReference>
<organism evidence="3 4">
    <name type="scientific">Phaeodactylum tricornutum (strain CCAP 1055/1)</name>
    <dbReference type="NCBI Taxonomy" id="556484"/>
    <lineage>
        <taxon>Eukaryota</taxon>
        <taxon>Sar</taxon>
        <taxon>Stramenopiles</taxon>
        <taxon>Ochrophyta</taxon>
        <taxon>Bacillariophyta</taxon>
        <taxon>Bacillariophyceae</taxon>
        <taxon>Bacillariophycidae</taxon>
        <taxon>Naviculales</taxon>
        <taxon>Phaeodactylaceae</taxon>
        <taxon>Phaeodactylum</taxon>
    </lineage>
</organism>
<comment type="similarity">
    <text evidence="1">Belongs to the beclin family.</text>
</comment>
<dbReference type="GeneID" id="7197136"/>
<evidence type="ECO:0000256" key="1">
    <source>
        <dbReference type="ARBA" id="ARBA00005965"/>
    </source>
</evidence>
<dbReference type="Proteomes" id="UP000000759">
    <property type="component" value="Chromosome 2"/>
</dbReference>
<reference evidence="4" key="2">
    <citation type="submission" date="2008-08" db="EMBL/GenBank/DDBJ databases">
        <authorList>
            <consortium name="Diatom Consortium"/>
            <person name="Grigoriev I."/>
            <person name="Grimwood J."/>
            <person name="Kuo A."/>
            <person name="Otillar R.P."/>
            <person name="Salamov A."/>
            <person name="Detter J.C."/>
            <person name="Lindquist E."/>
            <person name="Shapiro H."/>
            <person name="Lucas S."/>
            <person name="Glavina del Rio T."/>
            <person name="Pitluck S."/>
            <person name="Rokhsar D."/>
            <person name="Bowler C."/>
        </authorList>
    </citation>
    <scope>GENOME REANNOTATION</scope>
    <source>
        <strain evidence="4">CCAP 1055/1</strain>
    </source>
</reference>
<dbReference type="PaxDb" id="2850-Phatr43402"/>
<dbReference type="GO" id="GO:0045324">
    <property type="term" value="P:late endosome to vacuole transport"/>
    <property type="evidence" value="ECO:0007669"/>
    <property type="project" value="TreeGrafter"/>
</dbReference>
<accession>B7FS48</accession>
<keyword evidence="4" id="KW-1185">Reference proteome</keyword>
<dbReference type="GO" id="GO:0000423">
    <property type="term" value="P:mitophagy"/>
    <property type="evidence" value="ECO:0007669"/>
    <property type="project" value="TreeGrafter"/>
</dbReference>
<dbReference type="GO" id="GO:0034271">
    <property type="term" value="C:phosphatidylinositol 3-kinase complex, class III, type I"/>
    <property type="evidence" value="ECO:0007669"/>
    <property type="project" value="TreeGrafter"/>
</dbReference>
<dbReference type="KEGG" id="pti:PHATRDRAFT_43402"/>
<dbReference type="Gene3D" id="1.10.418.40">
    <property type="entry name" value="Autophagy protein 6/Beclin 1"/>
    <property type="match status" value="1"/>
</dbReference>
<dbReference type="InterPro" id="IPR038274">
    <property type="entry name" value="Atg6/Beclin_C_sf"/>
</dbReference>
<dbReference type="OrthoDB" id="46306at2759"/>
<protein>
    <recommendedName>
        <fullName evidence="2">Atg6 BARA domain-containing protein</fullName>
    </recommendedName>
</protein>
<dbReference type="GO" id="GO:0030674">
    <property type="term" value="F:protein-macromolecule adaptor activity"/>
    <property type="evidence" value="ECO:0007669"/>
    <property type="project" value="TreeGrafter"/>
</dbReference>
<sequence>MNQSLETHSSPASCECGQHIRLEHGLHDTVALLDDEPQKSFPLHAHTAALDASFVHLPSSILRDVACCPASSEPGGREFRDTLHDICLLEQALHDSDNPPHLCLECIQRVEQALLADTERLKYETKRYDEAVRDERDRQRSLHQALNAVSFAGLGDNFQPEFMSQSADADSSSPLLQRAEEAFRNEIEALQQCCDQQEDEIGHLRSLVKEQELIKQELQATELLVAAERNSLEVEARAFDNDHEQLCDHLLSIQKEVETLSSSQIRWPAFFLDVRIDTRGLRYPLINDLRLAYRAKGDLSWNEIQTAWSLAAQLLLIVGTIFEFASQEWKIVPLSHCAKLIQYPGGKKQPPTVYNIGCSGKQTSLALLAWNALLHEIIKDTSEKLNQAHKDGLLDLSVLPPLPFAMAKTTIGDLNLLRLSPEDDVRWSQAIQYTATNLQWLSVCTSAHTMQKSLTLYLIAHVRQKHVGPFIRPSSTFRILNKLVVNDKL</sequence>
<name>B7FS48_PHATC</name>
<dbReference type="InterPro" id="IPR007243">
    <property type="entry name" value="Atg6/Beclin"/>
</dbReference>
<dbReference type="EMBL" id="CM000606">
    <property type="protein sequence ID" value="EEC50733.1"/>
    <property type="molecule type" value="Genomic_DNA"/>
</dbReference>
<gene>
    <name evidence="3" type="ORF">PHATRDRAFT_43402</name>
</gene>
<dbReference type="STRING" id="556484.B7FS48"/>